<evidence type="ECO:0000256" key="4">
    <source>
        <dbReference type="ARBA" id="ARBA00022692"/>
    </source>
</evidence>
<gene>
    <name evidence="9" type="ORF">MNBD_DELTA03-337</name>
</gene>
<dbReference type="InterPro" id="IPR001173">
    <property type="entry name" value="Glyco_trans_2-like"/>
</dbReference>
<proteinExistence type="predicted"/>
<evidence type="ECO:0000313" key="9">
    <source>
        <dbReference type="EMBL" id="VAW35608.1"/>
    </source>
</evidence>
<evidence type="ECO:0000256" key="7">
    <source>
        <dbReference type="ARBA" id="ARBA00023136"/>
    </source>
</evidence>
<dbReference type="GO" id="GO:0099621">
    <property type="term" value="F:undecaprenyl-phosphate 4-deoxy-4-formamido-L-arabinose transferase activity"/>
    <property type="evidence" value="ECO:0007669"/>
    <property type="project" value="TreeGrafter"/>
</dbReference>
<dbReference type="SUPFAM" id="SSF53448">
    <property type="entry name" value="Nucleotide-diphospho-sugar transferases"/>
    <property type="match status" value="1"/>
</dbReference>
<evidence type="ECO:0000256" key="6">
    <source>
        <dbReference type="ARBA" id="ARBA00022989"/>
    </source>
</evidence>
<evidence type="ECO:0000256" key="3">
    <source>
        <dbReference type="ARBA" id="ARBA00022679"/>
    </source>
</evidence>
<dbReference type="Pfam" id="PF00535">
    <property type="entry name" value="Glycos_transf_2"/>
    <property type="match status" value="1"/>
</dbReference>
<keyword evidence="4" id="KW-0812">Transmembrane</keyword>
<dbReference type="PANTHER" id="PTHR48090">
    <property type="entry name" value="UNDECAPRENYL-PHOSPHATE 4-DEOXY-4-FORMAMIDO-L-ARABINOSE TRANSFERASE-RELATED"/>
    <property type="match status" value="1"/>
</dbReference>
<name>A0A3B0UWX6_9ZZZZ</name>
<dbReference type="InterPro" id="IPR029044">
    <property type="entry name" value="Nucleotide-diphossugar_trans"/>
</dbReference>
<reference evidence="9" key="1">
    <citation type="submission" date="2018-06" db="EMBL/GenBank/DDBJ databases">
        <authorList>
            <person name="Zhirakovskaya E."/>
        </authorList>
    </citation>
    <scope>NUCLEOTIDE SEQUENCE</scope>
</reference>
<keyword evidence="6" id="KW-1133">Transmembrane helix</keyword>
<feature type="domain" description="Glycosyltransferase 2-like" evidence="8">
    <location>
        <begin position="4"/>
        <end position="163"/>
    </location>
</feature>
<dbReference type="GO" id="GO:0005886">
    <property type="term" value="C:plasma membrane"/>
    <property type="evidence" value="ECO:0007669"/>
    <property type="project" value="TreeGrafter"/>
</dbReference>
<dbReference type="InterPro" id="IPR050256">
    <property type="entry name" value="Glycosyltransferase_2"/>
</dbReference>
<keyword evidence="1" id="KW-1003">Cell membrane</keyword>
<accession>A0A3B0UWX6</accession>
<keyword evidence="5" id="KW-0448">Lipopolysaccharide biosynthesis</keyword>
<evidence type="ECO:0000256" key="1">
    <source>
        <dbReference type="ARBA" id="ARBA00022475"/>
    </source>
</evidence>
<dbReference type="EMBL" id="UOEX01000136">
    <property type="protein sequence ID" value="VAW35608.1"/>
    <property type="molecule type" value="Genomic_DNA"/>
</dbReference>
<evidence type="ECO:0000256" key="2">
    <source>
        <dbReference type="ARBA" id="ARBA00022676"/>
    </source>
</evidence>
<dbReference type="EC" id="2.4.-.-" evidence="9"/>
<keyword evidence="3 9" id="KW-0808">Transferase</keyword>
<organism evidence="9">
    <name type="scientific">hydrothermal vent metagenome</name>
    <dbReference type="NCBI Taxonomy" id="652676"/>
    <lineage>
        <taxon>unclassified sequences</taxon>
        <taxon>metagenomes</taxon>
        <taxon>ecological metagenomes</taxon>
    </lineage>
</organism>
<evidence type="ECO:0000259" key="8">
    <source>
        <dbReference type="Pfam" id="PF00535"/>
    </source>
</evidence>
<dbReference type="GO" id="GO:0009103">
    <property type="term" value="P:lipopolysaccharide biosynthetic process"/>
    <property type="evidence" value="ECO:0007669"/>
    <property type="project" value="UniProtKB-KW"/>
</dbReference>
<dbReference type="AlphaFoldDB" id="A0A3B0UWX6"/>
<dbReference type="Gene3D" id="3.90.550.10">
    <property type="entry name" value="Spore Coat Polysaccharide Biosynthesis Protein SpsA, Chain A"/>
    <property type="match status" value="1"/>
</dbReference>
<sequence length="241" mass="27727">MWLTIIVPVYNEEESLGRFREEMDAFLNSSRAGIHVLFVNDGSVDGSQALIEAVCRADRRYGFIRLAQNRGLSTAVKAGIDNCRSPLIGYIDSDLQTSPADFTAFFEFFPDYDMVNGIRAKRRDTLVKRMSSKFANHFRRLMINDHIADTCCPLKIMKADYARRIPFFKGTHRFLPALIQLQGGRVKQVAVAHFPRYAGTAKYNLWNRLLGPFFDTLAFIWMRKRYINYKVASRSERMSGD</sequence>
<keyword evidence="2 9" id="KW-0328">Glycosyltransferase</keyword>
<evidence type="ECO:0000256" key="5">
    <source>
        <dbReference type="ARBA" id="ARBA00022985"/>
    </source>
</evidence>
<protein>
    <submittedName>
        <fullName evidence="9">Polymyxin resistance protein ArnC, glycosyl transferase</fullName>
        <ecNumber evidence="9">2.4.-.-</ecNumber>
    </submittedName>
</protein>
<keyword evidence="7" id="KW-0472">Membrane</keyword>
<dbReference type="PANTHER" id="PTHR48090:SF3">
    <property type="entry name" value="UNDECAPRENYL-PHOSPHATE 4-DEOXY-4-FORMAMIDO-L-ARABINOSE TRANSFERASE"/>
    <property type="match status" value="1"/>
</dbReference>